<dbReference type="PRINTS" id="PR02008">
    <property type="entry name" value="RCMTFAMILY"/>
</dbReference>
<dbReference type="AlphaFoldDB" id="A0AAD2CKZ5"/>
<feature type="active site" description="Nucleophile" evidence="5">
    <location>
        <position position="391"/>
    </location>
</feature>
<feature type="region of interest" description="Disordered" evidence="6">
    <location>
        <begin position="259"/>
        <end position="304"/>
    </location>
</feature>
<feature type="binding site" evidence="5">
    <location>
        <position position="318"/>
    </location>
    <ligand>
        <name>S-adenosyl-L-methionine</name>
        <dbReference type="ChEBI" id="CHEBI:59789"/>
    </ligand>
</feature>
<dbReference type="PANTHER" id="PTHR22807">
    <property type="entry name" value="NOP2 YEAST -RELATED NOL1/NOP2/FMU SUN DOMAIN-CONTAINING"/>
    <property type="match status" value="1"/>
</dbReference>
<keyword evidence="3 5" id="KW-0949">S-adenosyl-L-methionine</keyword>
<keyword evidence="1 5" id="KW-0489">Methyltransferase</keyword>
<organism evidence="8 9">
    <name type="scientific">Cylindrotheca closterium</name>
    <dbReference type="NCBI Taxonomy" id="2856"/>
    <lineage>
        <taxon>Eukaryota</taxon>
        <taxon>Sar</taxon>
        <taxon>Stramenopiles</taxon>
        <taxon>Ochrophyta</taxon>
        <taxon>Bacillariophyta</taxon>
        <taxon>Bacillariophyceae</taxon>
        <taxon>Bacillariophycidae</taxon>
        <taxon>Bacillariales</taxon>
        <taxon>Bacillariaceae</taxon>
        <taxon>Cylindrotheca</taxon>
    </lineage>
</organism>
<feature type="compositionally biased region" description="Basic and acidic residues" evidence="6">
    <location>
        <begin position="276"/>
        <end position="286"/>
    </location>
</feature>
<feature type="region of interest" description="Disordered" evidence="6">
    <location>
        <begin position="1"/>
        <end position="21"/>
    </location>
</feature>
<gene>
    <name evidence="8" type="ORF">CYCCA115_LOCUS529</name>
</gene>
<dbReference type="InterPro" id="IPR001678">
    <property type="entry name" value="MeTrfase_RsmB-F_NOP2_dom"/>
</dbReference>
<evidence type="ECO:0000256" key="3">
    <source>
        <dbReference type="ARBA" id="ARBA00022691"/>
    </source>
</evidence>
<dbReference type="Pfam" id="PF01189">
    <property type="entry name" value="Methyltr_RsmB-F"/>
    <property type="match status" value="1"/>
</dbReference>
<evidence type="ECO:0000313" key="9">
    <source>
        <dbReference type="Proteomes" id="UP001295423"/>
    </source>
</evidence>
<dbReference type="Gene3D" id="3.40.50.150">
    <property type="entry name" value="Vaccinia Virus protein VP39"/>
    <property type="match status" value="1"/>
</dbReference>
<dbReference type="PANTHER" id="PTHR22807:SF16">
    <property type="entry name" value="SAM-DEPENDENT MTASE RSMB_NOP-TYPE DOMAIN-CONTAINING PROTEIN"/>
    <property type="match status" value="1"/>
</dbReference>
<keyword evidence="9" id="KW-1185">Reference proteome</keyword>
<dbReference type="InterPro" id="IPR029063">
    <property type="entry name" value="SAM-dependent_MTases_sf"/>
</dbReference>
<dbReference type="GO" id="GO:0008173">
    <property type="term" value="F:RNA methyltransferase activity"/>
    <property type="evidence" value="ECO:0007669"/>
    <property type="project" value="InterPro"/>
</dbReference>
<comment type="similarity">
    <text evidence="5">Belongs to the class I-like SAM-binding methyltransferase superfamily. RsmB/NOP family.</text>
</comment>
<protein>
    <recommendedName>
        <fullName evidence="7">SAM-dependent MTase RsmB/NOP-type domain-containing protein</fullName>
    </recommendedName>
</protein>
<evidence type="ECO:0000256" key="2">
    <source>
        <dbReference type="ARBA" id="ARBA00022679"/>
    </source>
</evidence>
<reference evidence="8" key="1">
    <citation type="submission" date="2023-08" db="EMBL/GenBank/DDBJ databases">
        <authorList>
            <person name="Audoor S."/>
            <person name="Bilcke G."/>
        </authorList>
    </citation>
    <scope>NUCLEOTIDE SEQUENCE</scope>
</reference>
<dbReference type="EMBL" id="CAKOGP040000001">
    <property type="protein sequence ID" value="CAJ1908961.1"/>
    <property type="molecule type" value="Genomic_DNA"/>
</dbReference>
<dbReference type="Proteomes" id="UP001295423">
    <property type="component" value="Unassembled WGS sequence"/>
</dbReference>
<evidence type="ECO:0000256" key="6">
    <source>
        <dbReference type="SAM" id="MobiDB-lite"/>
    </source>
</evidence>
<comment type="caution">
    <text evidence="5">Lacks conserved residue(s) required for the propagation of feature annotation.</text>
</comment>
<evidence type="ECO:0000256" key="5">
    <source>
        <dbReference type="PROSITE-ProRule" id="PRU01023"/>
    </source>
</evidence>
<sequence>MSEAANGDNLSKDPPSRISQELRNFYAEHNVDLARLEQVGKSGESDPFPFRFVRLNPRFDRGESLKILNKEVGEHKVEGKEPHKPIPVNWIGSEWGFFALPASFPLASSESFTSGRVYGMDVSSGAGAAALLSNSFDTNPSQTGDHNSAADISDEIRVLDLCCCPGLKLCAMADHFRDQKATIIGVDVSEPRMALCKKIVTKYQLSHSDDAEPANTSSIPKAKANIQLYCQDGTSFGTNWKEQNLVFDTRSALEDISVRGKRKRMNKSARARERKRLKEIASEDWTRSQQSTTNEDSNQESQAPGAPGILLFDYVLVDAECSTDGSLKHMKERLKSGTDDPKQAEETTVIETNDMLTDQRQLDELVDLQKRLLESGYRLLKPGGKLVYSTCSLSHAQNENVVKWLLEKYPDDCYSIPVNFLNAKSTLIVEGTLKGTIRFYPNLAKEDMELFGDGFFLAKLGKRE</sequence>
<dbReference type="SUPFAM" id="SSF53335">
    <property type="entry name" value="S-adenosyl-L-methionine-dependent methyltransferases"/>
    <property type="match status" value="1"/>
</dbReference>
<keyword evidence="2 5" id="KW-0808">Transferase</keyword>
<evidence type="ECO:0000313" key="8">
    <source>
        <dbReference type="EMBL" id="CAJ1908961.1"/>
    </source>
</evidence>
<dbReference type="GO" id="GO:0003723">
    <property type="term" value="F:RNA binding"/>
    <property type="evidence" value="ECO:0007669"/>
    <property type="project" value="UniProtKB-UniRule"/>
</dbReference>
<dbReference type="GO" id="GO:0001510">
    <property type="term" value="P:RNA methylation"/>
    <property type="evidence" value="ECO:0007669"/>
    <property type="project" value="InterPro"/>
</dbReference>
<feature type="compositionally biased region" description="Basic residues" evidence="6">
    <location>
        <begin position="259"/>
        <end position="275"/>
    </location>
</feature>
<proteinExistence type="inferred from homology"/>
<dbReference type="PROSITE" id="PS51686">
    <property type="entry name" value="SAM_MT_RSMB_NOP"/>
    <property type="match status" value="1"/>
</dbReference>
<dbReference type="InterPro" id="IPR023267">
    <property type="entry name" value="RCMT"/>
</dbReference>
<accession>A0AAD2CKZ5</accession>
<dbReference type="InterPro" id="IPR049560">
    <property type="entry name" value="MeTrfase_RsmB-F_NOP2_cat"/>
</dbReference>
<keyword evidence="4 5" id="KW-0694">RNA-binding</keyword>
<comment type="caution">
    <text evidence="8">The sequence shown here is derived from an EMBL/GenBank/DDBJ whole genome shotgun (WGS) entry which is preliminary data.</text>
</comment>
<evidence type="ECO:0000256" key="1">
    <source>
        <dbReference type="ARBA" id="ARBA00022603"/>
    </source>
</evidence>
<name>A0AAD2CKZ5_9STRA</name>
<feature type="domain" description="SAM-dependent MTase RsmB/NOP-type" evidence="7">
    <location>
        <begin position="312"/>
        <end position="463"/>
    </location>
</feature>
<evidence type="ECO:0000259" key="7">
    <source>
        <dbReference type="PROSITE" id="PS51686"/>
    </source>
</evidence>
<evidence type="ECO:0000256" key="4">
    <source>
        <dbReference type="ARBA" id="ARBA00022884"/>
    </source>
</evidence>
<feature type="compositionally biased region" description="Polar residues" evidence="6">
    <location>
        <begin position="287"/>
        <end position="302"/>
    </location>
</feature>